<accession>A0A2A6J3J1</accession>
<evidence type="ECO:0000313" key="2">
    <source>
        <dbReference type="Proteomes" id="UP000220768"/>
    </source>
</evidence>
<sequence length="70" mass="7197">GTVRHVSEHLSGMYPGFTSRPGMTESEVGVRAKLDLAYGGHLLLGPSPEEGNEGGWGGVCAKLAVSAMIA</sequence>
<gene>
    <name evidence="1" type="ORF">CO666_28805</name>
</gene>
<comment type="caution">
    <text evidence="1">The sequence shown here is derived from an EMBL/GenBank/DDBJ whole genome shotgun (WGS) entry which is preliminary data.</text>
</comment>
<dbReference type="AlphaFoldDB" id="A0A2A6J3J1"/>
<evidence type="ECO:0000313" key="1">
    <source>
        <dbReference type="EMBL" id="PDT00726.1"/>
    </source>
</evidence>
<name>A0A2A6J3J1_9HYPH</name>
<dbReference type="EMBL" id="NWSV01000031">
    <property type="protein sequence ID" value="PDT00726.1"/>
    <property type="molecule type" value="Genomic_DNA"/>
</dbReference>
<keyword evidence="2" id="KW-1185">Reference proteome</keyword>
<protein>
    <submittedName>
        <fullName evidence="1">Uncharacterized protein</fullName>
    </submittedName>
</protein>
<feature type="non-terminal residue" evidence="1">
    <location>
        <position position="1"/>
    </location>
</feature>
<dbReference type="Proteomes" id="UP000220768">
    <property type="component" value="Unassembled WGS sequence"/>
</dbReference>
<organism evidence="1 2">
    <name type="scientific">Rhizobium chutanense</name>
    <dbReference type="NCBI Taxonomy" id="2035448"/>
    <lineage>
        <taxon>Bacteria</taxon>
        <taxon>Pseudomonadati</taxon>
        <taxon>Pseudomonadota</taxon>
        <taxon>Alphaproteobacteria</taxon>
        <taxon>Hyphomicrobiales</taxon>
        <taxon>Rhizobiaceae</taxon>
        <taxon>Rhizobium/Agrobacterium group</taxon>
        <taxon>Rhizobium</taxon>
    </lineage>
</organism>
<proteinExistence type="predicted"/>
<reference evidence="1 2" key="1">
    <citation type="submission" date="2017-09" db="EMBL/GenBank/DDBJ databases">
        <title>Comparative genomics of rhizobia isolated from Phaseolus vulgaris in China.</title>
        <authorList>
            <person name="Tong W."/>
        </authorList>
    </citation>
    <scope>NUCLEOTIDE SEQUENCE [LARGE SCALE GENOMIC DNA]</scope>
    <source>
        <strain evidence="1 2">C5</strain>
    </source>
</reference>